<dbReference type="PANTHER" id="PTHR43968">
    <property type="match status" value="1"/>
</dbReference>
<dbReference type="Pfam" id="PF14497">
    <property type="entry name" value="GST_C_3"/>
    <property type="match status" value="1"/>
</dbReference>
<dbReference type="GO" id="GO:0005737">
    <property type="term" value="C:cytoplasm"/>
    <property type="evidence" value="ECO:0007669"/>
    <property type="project" value="TreeGrafter"/>
</dbReference>
<dbReference type="SUPFAM" id="SSF52833">
    <property type="entry name" value="Thioredoxin-like"/>
    <property type="match status" value="1"/>
</dbReference>
<feature type="domain" description="GST C-terminal" evidence="2">
    <location>
        <begin position="84"/>
        <end position="216"/>
    </location>
</feature>
<dbReference type="SFLD" id="SFLDG00358">
    <property type="entry name" value="Main_(cytGST)"/>
    <property type="match status" value="1"/>
</dbReference>
<gene>
    <name evidence="3" type="ORF">LL252_04900</name>
</gene>
<dbReference type="InterPro" id="IPR040079">
    <property type="entry name" value="Glutathione_S-Trfase"/>
</dbReference>
<evidence type="ECO:0000259" key="1">
    <source>
        <dbReference type="PROSITE" id="PS50404"/>
    </source>
</evidence>
<dbReference type="InterPro" id="IPR010987">
    <property type="entry name" value="Glutathione-S-Trfase_C-like"/>
</dbReference>
<organism evidence="3 4">
    <name type="scientific">Alloalcanivorax marinus</name>
    <dbReference type="NCBI Taxonomy" id="1177169"/>
    <lineage>
        <taxon>Bacteria</taxon>
        <taxon>Pseudomonadati</taxon>
        <taxon>Pseudomonadota</taxon>
        <taxon>Gammaproteobacteria</taxon>
        <taxon>Oceanospirillales</taxon>
        <taxon>Alcanivoracaceae</taxon>
        <taxon>Alloalcanivorax</taxon>
    </lineage>
</organism>
<dbReference type="SFLD" id="SFLDS00019">
    <property type="entry name" value="Glutathione_Transferase_(cytos"/>
    <property type="match status" value="1"/>
</dbReference>
<dbReference type="InterPro" id="IPR036282">
    <property type="entry name" value="Glutathione-S-Trfase_C_sf"/>
</dbReference>
<dbReference type="Gene3D" id="3.40.30.10">
    <property type="entry name" value="Glutaredoxin"/>
    <property type="match status" value="1"/>
</dbReference>
<protein>
    <submittedName>
        <fullName evidence="3">Glutathione S-transferase family protein</fullName>
    </submittedName>
</protein>
<dbReference type="AlphaFoldDB" id="A0A9Q3UJ22"/>
<dbReference type="InterPro" id="IPR050983">
    <property type="entry name" value="GST_Omega/HSP26"/>
</dbReference>
<comment type="caution">
    <text evidence="3">The sequence shown here is derived from an EMBL/GenBank/DDBJ whole genome shotgun (WGS) entry which is preliminary data.</text>
</comment>
<evidence type="ECO:0000313" key="4">
    <source>
        <dbReference type="Proteomes" id="UP001108027"/>
    </source>
</evidence>
<dbReference type="InterPro" id="IPR036249">
    <property type="entry name" value="Thioredoxin-like_sf"/>
</dbReference>
<feature type="domain" description="GST N-terminal" evidence="1">
    <location>
        <begin position="1"/>
        <end position="79"/>
    </location>
</feature>
<dbReference type="RefSeq" id="WP_228233271.1">
    <property type="nucleotide sequence ID" value="NZ_ARXL01000005.1"/>
</dbReference>
<dbReference type="PROSITE" id="PS50405">
    <property type="entry name" value="GST_CTER"/>
    <property type="match status" value="1"/>
</dbReference>
<reference evidence="3" key="1">
    <citation type="submission" date="2021-10" db="EMBL/GenBank/DDBJ databases">
        <title>The diversity and Nitrogen Metabolism of Culturable Nitrate-Utilizing Bacteria Within the Oxygen Minimum Zone of the Changjiang (Yangtze River)Estuary.</title>
        <authorList>
            <person name="Zhang D."/>
            <person name="Zheng J."/>
            <person name="Liu S."/>
            <person name="He W."/>
        </authorList>
    </citation>
    <scope>NUCLEOTIDE SEQUENCE</scope>
    <source>
        <strain evidence="3">FXH-223</strain>
    </source>
</reference>
<dbReference type="PROSITE" id="PS50404">
    <property type="entry name" value="GST_NTER"/>
    <property type="match status" value="1"/>
</dbReference>
<dbReference type="Gene3D" id="1.20.1050.10">
    <property type="match status" value="1"/>
</dbReference>
<dbReference type="CDD" id="cd00570">
    <property type="entry name" value="GST_N_family"/>
    <property type="match status" value="1"/>
</dbReference>
<dbReference type="CDD" id="cd00299">
    <property type="entry name" value="GST_C_family"/>
    <property type="match status" value="1"/>
</dbReference>
<dbReference type="Proteomes" id="UP001108027">
    <property type="component" value="Unassembled WGS sequence"/>
</dbReference>
<proteinExistence type="predicted"/>
<accession>A0A9Q3UJ22</accession>
<dbReference type="EMBL" id="JAJGNA010000004">
    <property type="protein sequence ID" value="MCC4307902.1"/>
    <property type="molecule type" value="Genomic_DNA"/>
</dbReference>
<keyword evidence="4" id="KW-1185">Reference proteome</keyword>
<evidence type="ECO:0000313" key="3">
    <source>
        <dbReference type="EMBL" id="MCC4307902.1"/>
    </source>
</evidence>
<dbReference type="Pfam" id="PF13417">
    <property type="entry name" value="GST_N_3"/>
    <property type="match status" value="1"/>
</dbReference>
<dbReference type="InterPro" id="IPR004045">
    <property type="entry name" value="Glutathione_S-Trfase_N"/>
</dbReference>
<sequence length="217" mass="24498">MTMKLYGAILSPYVRKTRMVLALKGLDYESVMVDPNNKPEGYEKISPLGRIPALEVDGRFLADSAVICAYLERIQPEPALYPDDAYEYARALWFEKFADYEMGPQCTFMVFRNRVVKRLIGQACNEQECQQALDTTIPPLLDYLEKELDGKEYLVGDRLTIADIAVASQLVNFAHGGERPDAARHPNLAAHTDRIHGLEPFKQTIEKESGFLKKVLG</sequence>
<name>A0A9Q3UJ22_9GAMM</name>
<evidence type="ECO:0000259" key="2">
    <source>
        <dbReference type="PROSITE" id="PS50405"/>
    </source>
</evidence>
<dbReference type="PANTHER" id="PTHR43968:SF6">
    <property type="entry name" value="GLUTATHIONE S-TRANSFERASE OMEGA"/>
    <property type="match status" value="1"/>
</dbReference>
<dbReference type="InterPro" id="IPR004046">
    <property type="entry name" value="GST_C"/>
</dbReference>
<dbReference type="SUPFAM" id="SSF47616">
    <property type="entry name" value="GST C-terminal domain-like"/>
    <property type="match status" value="1"/>
</dbReference>